<sequence length="417" mass="47132">MDDLYQFTADAVNQNKGGKDAEKQRQQQEQDDIVLKAFNSFGFSKKWDSLLDTVKKQGGAIVDVTRRDLQEFANVLKDDIVQAGDITNRETGEAKDAEREDKTNNESESSKSFDIFESSAAGFASLRESLGKLNTVNLDRMKEGLQHTLSNIPTSMESVHLPGNINIQQLRDELAAGSKFAEQYLEKFGTDAVQTLSRAITVVAPEDSEYADSEFGTSSATENQSSSKRIYWNIYSTSRKEAMVAELRTDKSYFMMPPTQEDEDVKKIYETFVAGFSVEEYTDEIAKLLQEYPDLRQTMDELVPVQVSYHDFWLRYFYRSWKIDQEDEKRRQIVQGADAQDDDDDADFKWDSDDDETPMQQEDQSTEVAANISTLPAHTAGVPSDTEFSNISASSTTEASLVSAPKEDEEDDDSDWE</sequence>
<dbReference type="PANTHER" id="PTHR16019">
    <property type="entry name" value="SYNAPSE-ASSOCIATED PROTEIN"/>
    <property type="match status" value="1"/>
</dbReference>
<evidence type="ECO:0000259" key="2">
    <source>
        <dbReference type="PROSITE" id="PS50858"/>
    </source>
</evidence>
<feature type="region of interest" description="Disordered" evidence="1">
    <location>
        <begin position="332"/>
        <end position="417"/>
    </location>
</feature>
<feature type="compositionally biased region" description="Acidic residues" evidence="1">
    <location>
        <begin position="339"/>
        <end position="357"/>
    </location>
</feature>
<dbReference type="EMBL" id="JAEPQZ010000001">
    <property type="protein sequence ID" value="KAG2186023.1"/>
    <property type="molecule type" value="Genomic_DNA"/>
</dbReference>
<dbReference type="InterPro" id="IPR005607">
    <property type="entry name" value="BSD_dom"/>
</dbReference>
<organism evidence="3 4">
    <name type="scientific">Mortierella isabellina</name>
    <name type="common">Filamentous fungus</name>
    <name type="synonym">Umbelopsis isabellina</name>
    <dbReference type="NCBI Taxonomy" id="91625"/>
    <lineage>
        <taxon>Eukaryota</taxon>
        <taxon>Fungi</taxon>
        <taxon>Fungi incertae sedis</taxon>
        <taxon>Mucoromycota</taxon>
        <taxon>Mucoromycotina</taxon>
        <taxon>Umbelopsidomycetes</taxon>
        <taxon>Umbelopsidales</taxon>
        <taxon>Umbelopsidaceae</taxon>
        <taxon>Umbelopsis</taxon>
    </lineage>
</organism>
<dbReference type="Proteomes" id="UP000654370">
    <property type="component" value="Unassembled WGS sequence"/>
</dbReference>
<dbReference type="InterPro" id="IPR035925">
    <property type="entry name" value="BSD_dom_sf"/>
</dbReference>
<feature type="compositionally biased region" description="Polar residues" evidence="1">
    <location>
        <begin position="386"/>
        <end position="400"/>
    </location>
</feature>
<feature type="compositionally biased region" description="Basic and acidic residues" evidence="1">
    <location>
        <begin position="17"/>
        <end position="28"/>
    </location>
</feature>
<protein>
    <recommendedName>
        <fullName evidence="2">BSD domain-containing protein</fullName>
    </recommendedName>
</protein>
<name>A0A8H7UN99_MORIS</name>
<feature type="compositionally biased region" description="Acidic residues" evidence="1">
    <location>
        <begin position="407"/>
        <end position="417"/>
    </location>
</feature>
<dbReference type="PROSITE" id="PS50858">
    <property type="entry name" value="BSD"/>
    <property type="match status" value="1"/>
</dbReference>
<feature type="region of interest" description="Disordered" evidence="1">
    <location>
        <begin position="9"/>
        <end position="29"/>
    </location>
</feature>
<dbReference type="PANTHER" id="PTHR16019:SF5">
    <property type="entry name" value="BSD DOMAIN-CONTAINING PROTEIN 1"/>
    <property type="match status" value="1"/>
</dbReference>
<dbReference type="OrthoDB" id="73788at2759"/>
<dbReference type="AlphaFoldDB" id="A0A8H7UN99"/>
<dbReference type="GO" id="GO:0005737">
    <property type="term" value="C:cytoplasm"/>
    <property type="evidence" value="ECO:0007669"/>
    <property type="project" value="TreeGrafter"/>
</dbReference>
<dbReference type="Gene3D" id="1.10.3970.10">
    <property type="entry name" value="BSD domain"/>
    <property type="match status" value="1"/>
</dbReference>
<reference evidence="3" key="1">
    <citation type="submission" date="2020-12" db="EMBL/GenBank/DDBJ databases">
        <title>Metabolic potential, ecology and presence of endohyphal bacteria is reflected in genomic diversity of Mucoromycotina.</title>
        <authorList>
            <person name="Muszewska A."/>
            <person name="Okrasinska A."/>
            <person name="Steczkiewicz K."/>
            <person name="Drgas O."/>
            <person name="Orlowska M."/>
            <person name="Perlinska-Lenart U."/>
            <person name="Aleksandrzak-Piekarczyk T."/>
            <person name="Szatraj K."/>
            <person name="Zielenkiewicz U."/>
            <person name="Pilsyk S."/>
            <person name="Malc E."/>
            <person name="Mieczkowski P."/>
            <person name="Kruszewska J.S."/>
            <person name="Biernat P."/>
            <person name="Pawlowska J."/>
        </authorList>
    </citation>
    <scope>NUCLEOTIDE SEQUENCE</scope>
    <source>
        <strain evidence="3">WA0000067209</strain>
    </source>
</reference>
<feature type="domain" description="BSD" evidence="2">
    <location>
        <begin position="272"/>
        <end position="324"/>
    </location>
</feature>
<keyword evidence="4" id="KW-1185">Reference proteome</keyword>
<dbReference type="InterPro" id="IPR051494">
    <property type="entry name" value="BSD_domain-containing"/>
</dbReference>
<dbReference type="SUPFAM" id="SSF140383">
    <property type="entry name" value="BSD domain-like"/>
    <property type="match status" value="1"/>
</dbReference>
<evidence type="ECO:0000256" key="1">
    <source>
        <dbReference type="SAM" id="MobiDB-lite"/>
    </source>
</evidence>
<comment type="caution">
    <text evidence="3">The sequence shown here is derived from an EMBL/GenBank/DDBJ whole genome shotgun (WGS) entry which is preliminary data.</text>
</comment>
<dbReference type="Pfam" id="PF03909">
    <property type="entry name" value="BSD"/>
    <property type="match status" value="1"/>
</dbReference>
<evidence type="ECO:0000313" key="3">
    <source>
        <dbReference type="EMBL" id="KAG2186023.1"/>
    </source>
</evidence>
<accession>A0A8H7UN99</accession>
<feature type="compositionally biased region" description="Polar residues" evidence="1">
    <location>
        <begin position="358"/>
        <end position="376"/>
    </location>
</feature>
<proteinExistence type="predicted"/>
<feature type="region of interest" description="Disordered" evidence="1">
    <location>
        <begin position="87"/>
        <end position="111"/>
    </location>
</feature>
<dbReference type="SMART" id="SM00751">
    <property type="entry name" value="BSD"/>
    <property type="match status" value="1"/>
</dbReference>
<evidence type="ECO:0000313" key="4">
    <source>
        <dbReference type="Proteomes" id="UP000654370"/>
    </source>
</evidence>
<gene>
    <name evidence="3" type="ORF">INT43_002461</name>
</gene>